<keyword evidence="6 15" id="KW-0808">Transferase</keyword>
<dbReference type="SMART" id="SM00472">
    <property type="entry name" value="MIR"/>
    <property type="match status" value="3"/>
</dbReference>
<feature type="compositionally biased region" description="Low complexity" evidence="16">
    <location>
        <begin position="800"/>
        <end position="810"/>
    </location>
</feature>
<keyword evidence="10 15" id="KW-1133">Transmembrane helix</keyword>
<dbReference type="InterPro" id="IPR036300">
    <property type="entry name" value="MIR_dom_sf"/>
</dbReference>
<proteinExistence type="inferred from homology"/>
<evidence type="ECO:0000256" key="12">
    <source>
        <dbReference type="ARBA" id="ARBA00023180"/>
    </source>
</evidence>
<comment type="catalytic activity">
    <reaction evidence="14 15">
        <text>a di-trans,poly-cis-dolichyl beta-D-mannosyl phosphate + L-seryl-[protein] = 3-O-(alpha-D-mannosyl)-L-seryl-[protein] + a di-trans,poly-cis-dolichyl phosphate + H(+)</text>
        <dbReference type="Rhea" id="RHEA:17377"/>
        <dbReference type="Rhea" id="RHEA-COMP:9863"/>
        <dbReference type="Rhea" id="RHEA-COMP:13546"/>
        <dbReference type="Rhea" id="RHEA-COMP:19498"/>
        <dbReference type="Rhea" id="RHEA-COMP:19501"/>
        <dbReference type="ChEBI" id="CHEBI:15378"/>
        <dbReference type="ChEBI" id="CHEBI:29999"/>
        <dbReference type="ChEBI" id="CHEBI:57683"/>
        <dbReference type="ChEBI" id="CHEBI:58211"/>
        <dbReference type="ChEBI" id="CHEBI:137321"/>
        <dbReference type="EC" id="2.4.1.109"/>
    </reaction>
</comment>
<dbReference type="InterPro" id="IPR003342">
    <property type="entry name" value="ArnT-like_N"/>
</dbReference>
<comment type="caution">
    <text evidence="18">The sequence shown here is derived from an EMBL/GenBank/DDBJ whole genome shotgun (WGS) entry which is preliminary data.</text>
</comment>
<evidence type="ECO:0000256" key="7">
    <source>
        <dbReference type="ARBA" id="ARBA00022692"/>
    </source>
</evidence>
<feature type="transmembrane region" description="Helical" evidence="15">
    <location>
        <begin position="290"/>
        <end position="310"/>
    </location>
</feature>
<dbReference type="Pfam" id="PF16192">
    <property type="entry name" value="PMT_4TMC"/>
    <property type="match status" value="1"/>
</dbReference>
<evidence type="ECO:0000256" key="3">
    <source>
        <dbReference type="ARBA" id="ARBA00007222"/>
    </source>
</evidence>
<evidence type="ECO:0000313" key="18">
    <source>
        <dbReference type="EMBL" id="RJE23206.1"/>
    </source>
</evidence>
<dbReference type="AlphaFoldDB" id="A0A3A2ZJI5"/>
<dbReference type="InterPro" id="IPR027005">
    <property type="entry name" value="PMT-like"/>
</dbReference>
<evidence type="ECO:0000256" key="10">
    <source>
        <dbReference type="ARBA" id="ARBA00022989"/>
    </source>
</evidence>
<dbReference type="PROSITE" id="PS50919">
    <property type="entry name" value="MIR"/>
    <property type="match status" value="3"/>
</dbReference>
<dbReference type="GO" id="GO:0004169">
    <property type="term" value="F:dolichyl-phosphate-mannose-protein mannosyltransferase activity"/>
    <property type="evidence" value="ECO:0007669"/>
    <property type="project" value="UniProtKB-UniRule"/>
</dbReference>
<evidence type="ECO:0000256" key="11">
    <source>
        <dbReference type="ARBA" id="ARBA00023136"/>
    </source>
</evidence>
<evidence type="ECO:0000256" key="15">
    <source>
        <dbReference type="RuleBase" id="RU367007"/>
    </source>
</evidence>
<dbReference type="STRING" id="2070753.A0A3A2ZJI5"/>
<protein>
    <recommendedName>
        <fullName evidence="4 15">Dolichyl-phosphate-mannose--protein mannosyltransferase</fullName>
        <ecNumber evidence="4 15">2.4.1.109</ecNumber>
    </recommendedName>
</protein>
<dbReference type="Proteomes" id="UP000266188">
    <property type="component" value="Unassembled WGS sequence"/>
</dbReference>
<comment type="subcellular location">
    <subcellularLocation>
        <location evidence="1 15">Endoplasmic reticulum membrane</location>
        <topology evidence="1 15">Multi-pass membrane protein</topology>
    </subcellularLocation>
</comment>
<dbReference type="SUPFAM" id="SSF82109">
    <property type="entry name" value="MIR domain"/>
    <property type="match status" value="1"/>
</dbReference>
<evidence type="ECO:0000256" key="16">
    <source>
        <dbReference type="SAM" id="MobiDB-lite"/>
    </source>
</evidence>
<keyword evidence="9 15" id="KW-0256">Endoplasmic reticulum</keyword>
<comment type="similarity">
    <text evidence="3 15">Belongs to the glycosyltransferase 39 family.</text>
</comment>
<dbReference type="Pfam" id="PF02366">
    <property type="entry name" value="PMT"/>
    <property type="match status" value="1"/>
</dbReference>
<dbReference type="GO" id="GO:0031502">
    <property type="term" value="C:dolichyl-phosphate-mannose-protein mannosyltransferase complex"/>
    <property type="evidence" value="ECO:0007669"/>
    <property type="project" value="UniProtKB-ARBA"/>
</dbReference>
<dbReference type="PANTHER" id="PTHR10050">
    <property type="entry name" value="DOLICHYL-PHOSPHATE-MANNOSE--PROTEIN MANNOSYLTRANSFERASE"/>
    <property type="match status" value="1"/>
</dbReference>
<feature type="region of interest" description="Disordered" evidence="16">
    <location>
        <begin position="781"/>
        <end position="836"/>
    </location>
</feature>
<keyword evidence="5 15" id="KW-0328">Glycosyltransferase</keyword>
<evidence type="ECO:0000256" key="2">
    <source>
        <dbReference type="ARBA" id="ARBA00004922"/>
    </source>
</evidence>
<evidence type="ECO:0000256" key="1">
    <source>
        <dbReference type="ARBA" id="ARBA00004477"/>
    </source>
</evidence>
<dbReference type="Pfam" id="PF02815">
    <property type="entry name" value="MIR"/>
    <property type="match status" value="1"/>
</dbReference>
<dbReference type="InterPro" id="IPR016093">
    <property type="entry name" value="MIR_motif"/>
</dbReference>
<evidence type="ECO:0000256" key="8">
    <source>
        <dbReference type="ARBA" id="ARBA00022737"/>
    </source>
</evidence>
<evidence type="ECO:0000256" key="5">
    <source>
        <dbReference type="ARBA" id="ARBA00022676"/>
    </source>
</evidence>
<dbReference type="OrthoDB" id="292747at2759"/>
<organism evidence="18 19">
    <name type="scientific">Aspergillus sclerotialis</name>
    <dbReference type="NCBI Taxonomy" id="2070753"/>
    <lineage>
        <taxon>Eukaryota</taxon>
        <taxon>Fungi</taxon>
        <taxon>Dikarya</taxon>
        <taxon>Ascomycota</taxon>
        <taxon>Pezizomycotina</taxon>
        <taxon>Eurotiomycetes</taxon>
        <taxon>Eurotiomycetidae</taxon>
        <taxon>Eurotiales</taxon>
        <taxon>Aspergillaceae</taxon>
        <taxon>Aspergillus</taxon>
        <taxon>Aspergillus subgen. Polypaecilum</taxon>
    </lineage>
</organism>
<comment type="catalytic activity">
    <reaction evidence="13 15">
        <text>a di-trans,poly-cis-dolichyl beta-D-mannosyl phosphate + L-threonyl-[protein] = 3-O-(alpha-D-mannosyl)-L-threonyl-[protein] + a di-trans,poly-cis-dolichyl phosphate + H(+)</text>
        <dbReference type="Rhea" id="RHEA:53396"/>
        <dbReference type="Rhea" id="RHEA-COMP:11060"/>
        <dbReference type="Rhea" id="RHEA-COMP:13547"/>
        <dbReference type="Rhea" id="RHEA-COMP:19498"/>
        <dbReference type="Rhea" id="RHEA-COMP:19501"/>
        <dbReference type="ChEBI" id="CHEBI:15378"/>
        <dbReference type="ChEBI" id="CHEBI:30013"/>
        <dbReference type="ChEBI" id="CHEBI:57683"/>
        <dbReference type="ChEBI" id="CHEBI:58211"/>
        <dbReference type="ChEBI" id="CHEBI:137323"/>
        <dbReference type="EC" id="2.4.1.109"/>
    </reaction>
</comment>
<evidence type="ECO:0000256" key="4">
    <source>
        <dbReference type="ARBA" id="ARBA00012839"/>
    </source>
</evidence>
<evidence type="ECO:0000259" key="17">
    <source>
        <dbReference type="PROSITE" id="PS50919"/>
    </source>
</evidence>
<feature type="transmembrane region" description="Helical" evidence="15">
    <location>
        <begin position="172"/>
        <end position="189"/>
    </location>
</feature>
<feature type="domain" description="MIR" evidence="17">
    <location>
        <begin position="483"/>
        <end position="539"/>
    </location>
</feature>
<evidence type="ECO:0000313" key="19">
    <source>
        <dbReference type="Proteomes" id="UP000266188"/>
    </source>
</evidence>
<feature type="domain" description="MIR" evidence="17">
    <location>
        <begin position="414"/>
        <end position="473"/>
    </location>
</feature>
<feature type="transmembrane region" description="Helical" evidence="15">
    <location>
        <begin position="613"/>
        <end position="634"/>
    </location>
</feature>
<dbReference type="Gene3D" id="2.80.10.50">
    <property type="match status" value="1"/>
</dbReference>
<feature type="region of interest" description="Disordered" evidence="16">
    <location>
        <begin position="875"/>
        <end position="944"/>
    </location>
</feature>
<feature type="transmembrane region" description="Helical" evidence="15">
    <location>
        <begin position="227"/>
        <end position="244"/>
    </location>
</feature>
<feature type="transmembrane region" description="Helical" evidence="15">
    <location>
        <begin position="250"/>
        <end position="270"/>
    </location>
</feature>
<evidence type="ECO:0000256" key="6">
    <source>
        <dbReference type="ARBA" id="ARBA00022679"/>
    </source>
</evidence>
<dbReference type="PANTHER" id="PTHR10050:SF50">
    <property type="entry name" value="DOLICHYL-PHOSPHATE-MANNOSE--PROTEIN MANNOSYLTRANSFERASE 1-RELATED"/>
    <property type="match status" value="1"/>
</dbReference>
<gene>
    <name evidence="18" type="ORF">PHISCL_04459</name>
</gene>
<comment type="pathway">
    <text evidence="2 15">Protein modification; protein glycosylation.</text>
</comment>
<dbReference type="EC" id="2.4.1.109" evidence="4 15"/>
<sequence length="944" mass="106704">MVPKSGDTLDVKSQSKSARSPSRSPRPKNRKKAHEITLHYGSDGVKENDIFSLPISDYKTLAFLTLVAAIVRLFRIYQPSSVVFDEVHFGGFATKYIKGRFFMDVHPPLAKLLITLAGWLAGFDGNFDFKDIGKDYLEPGVPYVAMRMLPAILGVITVPLMFLTLKATGCKTSSALMGAAAVIFENGLVTQSRLILLDSPLVFFTALTALSFISFTNQHELGPSHAFGGLWWFWLAATGLSLGATLSVKWVGLFTVAWVGSLTVLQLWVLLGDTRTVTPRLWFKHFFSRFFCLIVIPIGFYCGMFAIHFLCLVNPGEGDGFMSSEFQATLNSKSMQDVPADIAFGSRISLRHLNTQGGYLHSHFHMFPTGSKQQQVTLYPHKDENNIFIFENQTQPLGPYGEVEGPYAWDNITADYIEDGAIIRLYHTTTHRRIHSHDERPPVTDVDWQFEVSAYGYEGFPGDANDWFRVEIVKSMSDGEEAKKRLRTIQTKFRLVHVMTGCVLFSHKVKLPEWGYDQQEVTCARGATLPNSVWYVEANSHSMLPEDAEKVNYRHPGFLGKFWELQKVMWTTNAGLVESHTWDSRPPSWPTLLRGINFWGKDHRQIYLLGNPFIWWSSTIAVVIYIFFKAIAVIRWQRSCGDYRHNNFKRFDYEIGTTILGWAFHYFPFYLMARQLFLHHYFPALYFAIMALCQQVDFFTNRVKCFGLASKPTIGKGLIALFLGFSIFTFALYSPLVYGNPWTQDACNKVKLMDSWDFDCNTFYTDLDQYVTQFHTSAPAIPTTPAQAHASPEKADQRVDQQQNQQPKQQVIPEHSEQEASVTPEPKHQPLRGSKARVEFRDEHGNVLDESLVSSLQKEGKVSFETRYETRTRLAHGHQVDIVDGQVAPPHPDVEGQNPETVGDHEKQPANDSPASVVGGKRSLAKVESQEAKPASEGNEATKV</sequence>
<feature type="transmembrane region" description="Helical" evidence="15">
    <location>
        <begin position="717"/>
        <end position="738"/>
    </location>
</feature>
<dbReference type="FunFam" id="2.80.10.50:FF:000034">
    <property type="entry name" value="Dolichyl-phosphate-mannose-protein mannosyltransferase 1"/>
    <property type="match status" value="1"/>
</dbReference>
<evidence type="ECO:0000256" key="13">
    <source>
        <dbReference type="ARBA" id="ARBA00045085"/>
    </source>
</evidence>
<comment type="function">
    <text evidence="15">Transfers mannose from Dol-P-mannose to Ser or Thr residues on proteins.</text>
</comment>
<name>A0A3A2ZJI5_9EURO</name>
<feature type="compositionally biased region" description="Low complexity" evidence="16">
    <location>
        <begin position="12"/>
        <end position="23"/>
    </location>
</feature>
<reference evidence="19" key="1">
    <citation type="submission" date="2017-02" db="EMBL/GenBank/DDBJ databases">
        <authorList>
            <person name="Tafer H."/>
            <person name="Lopandic K."/>
        </authorList>
    </citation>
    <scope>NUCLEOTIDE SEQUENCE [LARGE SCALE GENOMIC DNA]</scope>
    <source>
        <strain evidence="19">CBS 366.77</strain>
    </source>
</reference>
<dbReference type="CDD" id="cd23283">
    <property type="entry name" value="beta-trefoil_MIR_PMT1-like"/>
    <property type="match status" value="1"/>
</dbReference>
<keyword evidence="12" id="KW-0325">Glycoprotein</keyword>
<feature type="transmembrane region" description="Helical" evidence="15">
    <location>
        <begin position="105"/>
        <end position="123"/>
    </location>
</feature>
<evidence type="ECO:0000256" key="14">
    <source>
        <dbReference type="ARBA" id="ARBA00045102"/>
    </source>
</evidence>
<accession>A0A3A2ZJI5</accession>
<keyword evidence="11 15" id="KW-0472">Membrane</keyword>
<feature type="domain" description="MIR" evidence="17">
    <location>
        <begin position="339"/>
        <end position="393"/>
    </location>
</feature>
<feature type="transmembrane region" description="Helical" evidence="15">
    <location>
        <begin position="143"/>
        <end position="165"/>
    </location>
</feature>
<dbReference type="UniPathway" id="UPA00378"/>
<feature type="transmembrane region" description="Helical" evidence="15">
    <location>
        <begin position="195"/>
        <end position="215"/>
    </location>
</feature>
<dbReference type="InterPro" id="IPR032421">
    <property type="entry name" value="PMT_4TMC"/>
</dbReference>
<feature type="transmembrane region" description="Helical" evidence="15">
    <location>
        <begin position="655"/>
        <end position="672"/>
    </location>
</feature>
<dbReference type="EMBL" id="MVGC01000131">
    <property type="protein sequence ID" value="RJE23206.1"/>
    <property type="molecule type" value="Genomic_DNA"/>
</dbReference>
<feature type="region of interest" description="Disordered" evidence="16">
    <location>
        <begin position="1"/>
        <end position="33"/>
    </location>
</feature>
<evidence type="ECO:0000256" key="9">
    <source>
        <dbReference type="ARBA" id="ARBA00022824"/>
    </source>
</evidence>
<keyword evidence="8" id="KW-0677">Repeat</keyword>
<keyword evidence="7 15" id="KW-0812">Transmembrane</keyword>
<keyword evidence="19" id="KW-1185">Reference proteome</keyword>